<keyword evidence="1" id="KW-0175">Coiled coil</keyword>
<evidence type="ECO:0000313" key="4">
    <source>
        <dbReference type="Proteomes" id="UP001604336"/>
    </source>
</evidence>
<organism evidence="3 4">
    <name type="scientific">Abeliophyllum distichum</name>
    <dbReference type="NCBI Taxonomy" id="126358"/>
    <lineage>
        <taxon>Eukaryota</taxon>
        <taxon>Viridiplantae</taxon>
        <taxon>Streptophyta</taxon>
        <taxon>Embryophyta</taxon>
        <taxon>Tracheophyta</taxon>
        <taxon>Spermatophyta</taxon>
        <taxon>Magnoliopsida</taxon>
        <taxon>eudicotyledons</taxon>
        <taxon>Gunneridae</taxon>
        <taxon>Pentapetalae</taxon>
        <taxon>asterids</taxon>
        <taxon>lamiids</taxon>
        <taxon>Lamiales</taxon>
        <taxon>Oleaceae</taxon>
        <taxon>Forsythieae</taxon>
        <taxon>Abeliophyllum</taxon>
    </lineage>
</organism>
<dbReference type="InterPro" id="IPR007942">
    <property type="entry name" value="PLipase-like"/>
</dbReference>
<evidence type="ECO:0008006" key="5">
    <source>
        <dbReference type="Google" id="ProtNLM"/>
    </source>
</evidence>
<dbReference type="Pfam" id="PF05278">
    <property type="entry name" value="PEARLI-4"/>
    <property type="match status" value="1"/>
</dbReference>
<dbReference type="EMBL" id="JBFOLK010000004">
    <property type="protein sequence ID" value="KAL2517101.1"/>
    <property type="molecule type" value="Genomic_DNA"/>
</dbReference>
<evidence type="ECO:0000256" key="1">
    <source>
        <dbReference type="SAM" id="Coils"/>
    </source>
</evidence>
<reference evidence="4" key="1">
    <citation type="submission" date="2024-07" db="EMBL/GenBank/DDBJ databases">
        <title>Two chromosome-level genome assemblies of Korean endemic species Abeliophyllum distichum and Forsythia ovata (Oleaceae).</title>
        <authorList>
            <person name="Jang H."/>
        </authorList>
    </citation>
    <scope>NUCLEOTIDE SEQUENCE [LARGE SCALE GENOMIC DNA]</scope>
</reference>
<gene>
    <name evidence="3" type="ORF">Adt_13348</name>
</gene>
<feature type="compositionally biased region" description="Basic and acidic residues" evidence="2">
    <location>
        <begin position="49"/>
        <end position="58"/>
    </location>
</feature>
<dbReference type="PANTHER" id="PTHR35358:SF7">
    <property type="entry name" value="EXPRESSED PROTEIN"/>
    <property type="match status" value="1"/>
</dbReference>
<dbReference type="PANTHER" id="PTHR35358">
    <property type="entry name" value="OS06G0711100 PROTEIN"/>
    <property type="match status" value="1"/>
</dbReference>
<feature type="compositionally biased region" description="Basic and acidic residues" evidence="2">
    <location>
        <begin position="180"/>
        <end position="192"/>
    </location>
</feature>
<protein>
    <recommendedName>
        <fullName evidence="5">Phospholipase-like protein</fullName>
    </recommendedName>
</protein>
<feature type="coiled-coil region" evidence="1">
    <location>
        <begin position="265"/>
        <end position="316"/>
    </location>
</feature>
<proteinExistence type="predicted"/>
<feature type="compositionally biased region" description="Low complexity" evidence="2">
    <location>
        <begin position="157"/>
        <end position="172"/>
    </location>
</feature>
<dbReference type="Proteomes" id="UP001604336">
    <property type="component" value="Unassembled WGS sequence"/>
</dbReference>
<comment type="caution">
    <text evidence="3">The sequence shown here is derived from an EMBL/GenBank/DDBJ whole genome shotgun (WGS) entry which is preliminary data.</text>
</comment>
<accession>A0ABD1TWK8</accession>
<evidence type="ECO:0000313" key="3">
    <source>
        <dbReference type="EMBL" id="KAL2517101.1"/>
    </source>
</evidence>
<name>A0ABD1TWK8_9LAMI</name>
<feature type="region of interest" description="Disordered" evidence="2">
    <location>
        <begin position="1"/>
        <end position="111"/>
    </location>
</feature>
<sequence>MVKVERVTLTTPDLPVPPGFSLKTPTAKRATASVADGSTQPFSPPPSEEASRDQKGHNMQEQPPGLSTRRTSRKRVQPQFYSPAQPQQYRRRRSRPSKARSMSQLSYQEKVIGNCNRPSTILSRWQEQMTHVPPAIHFTGEQSSSQINVQLGKETNETTTTATTTPLPNQQTEQAPSTMEKTHGITVDKNRQASDTNMKTNLVLTLNAINEKHGDITKDCSLESDRMKTLVLFGICEVVQDLQKKQLKDLDLCTLESCYSAVKDAERMKMNVKWLRNRLDEIKDAIESAGEALKLMDEKERLMENIDNKRKDILLRKGELKRLYSEIEEMEGQVTRDIVIIEELDKNIRTQTSKFQHLEQMPLLDLLL</sequence>
<dbReference type="AlphaFoldDB" id="A0ABD1TWK8"/>
<feature type="compositionally biased region" description="Basic residues" evidence="2">
    <location>
        <begin position="89"/>
        <end position="98"/>
    </location>
</feature>
<feature type="region of interest" description="Disordered" evidence="2">
    <location>
        <begin position="152"/>
        <end position="196"/>
    </location>
</feature>
<keyword evidence="4" id="KW-1185">Reference proteome</keyword>
<evidence type="ECO:0000256" key="2">
    <source>
        <dbReference type="SAM" id="MobiDB-lite"/>
    </source>
</evidence>